<gene>
    <name evidence="6" type="ORF">METZ01_LOCUS454433</name>
</gene>
<keyword evidence="1" id="KW-0808">Transferase</keyword>
<dbReference type="EMBL" id="UINC01188383">
    <property type="protein sequence ID" value="SVE01579.1"/>
    <property type="molecule type" value="Genomic_DNA"/>
</dbReference>
<dbReference type="InterPro" id="IPR014746">
    <property type="entry name" value="Gln_synth/guanido_kin_cat_dom"/>
</dbReference>
<dbReference type="Pfam" id="PF00217">
    <property type="entry name" value="ATP-gua_Ptrans"/>
    <property type="match status" value="1"/>
</dbReference>
<dbReference type="InterPro" id="IPR022414">
    <property type="entry name" value="ATP-guanido_PTrfase_cat"/>
</dbReference>
<feature type="domain" description="Phosphagen kinase C-terminal" evidence="5">
    <location>
        <begin position="27"/>
        <end position="254"/>
    </location>
</feature>
<dbReference type="CDD" id="cd07930">
    <property type="entry name" value="bacterial_phosphagen_kinase"/>
    <property type="match status" value="1"/>
</dbReference>
<protein>
    <recommendedName>
        <fullName evidence="5">Phosphagen kinase C-terminal domain-containing protein</fullName>
    </recommendedName>
</protein>
<dbReference type="AlphaFoldDB" id="A0A383A1Y1"/>
<evidence type="ECO:0000256" key="3">
    <source>
        <dbReference type="ARBA" id="ARBA00022777"/>
    </source>
</evidence>
<dbReference type="PANTHER" id="PTHR11547:SF38">
    <property type="entry name" value="ARGININE KINASE 1-RELATED"/>
    <property type="match status" value="1"/>
</dbReference>
<evidence type="ECO:0000256" key="4">
    <source>
        <dbReference type="ARBA" id="ARBA00022840"/>
    </source>
</evidence>
<dbReference type="Gene3D" id="3.30.590.10">
    <property type="entry name" value="Glutamine synthetase/guanido kinase, catalytic domain"/>
    <property type="match status" value="1"/>
</dbReference>
<evidence type="ECO:0000313" key="6">
    <source>
        <dbReference type="EMBL" id="SVE01579.1"/>
    </source>
</evidence>
<keyword evidence="3" id="KW-0418">Kinase</keyword>
<accession>A0A383A1Y1</accession>
<dbReference type="GO" id="GO:0005524">
    <property type="term" value="F:ATP binding"/>
    <property type="evidence" value="ECO:0007669"/>
    <property type="project" value="UniProtKB-KW"/>
</dbReference>
<feature type="non-terminal residue" evidence="6">
    <location>
        <position position="1"/>
    </location>
</feature>
<keyword evidence="2" id="KW-0547">Nucleotide-binding</keyword>
<dbReference type="InterPro" id="IPR000749">
    <property type="entry name" value="ATP-guanido_PTrfase"/>
</dbReference>
<reference evidence="6" key="1">
    <citation type="submission" date="2018-05" db="EMBL/GenBank/DDBJ databases">
        <authorList>
            <person name="Lanie J.A."/>
            <person name="Ng W.-L."/>
            <person name="Kazmierczak K.M."/>
            <person name="Andrzejewski T.M."/>
            <person name="Davidsen T.M."/>
            <person name="Wayne K.J."/>
            <person name="Tettelin H."/>
            <person name="Glass J.I."/>
            <person name="Rusch D."/>
            <person name="Podicherti R."/>
            <person name="Tsui H.-C.T."/>
            <person name="Winkler M.E."/>
        </authorList>
    </citation>
    <scope>NUCLEOTIDE SEQUENCE</scope>
</reference>
<dbReference type="PROSITE" id="PS51510">
    <property type="entry name" value="PHOSPHAGEN_KINASE_C"/>
    <property type="match status" value="1"/>
</dbReference>
<dbReference type="GO" id="GO:0005615">
    <property type="term" value="C:extracellular space"/>
    <property type="evidence" value="ECO:0007669"/>
    <property type="project" value="TreeGrafter"/>
</dbReference>
<dbReference type="GO" id="GO:0046314">
    <property type="term" value="P:phosphocreatine biosynthetic process"/>
    <property type="evidence" value="ECO:0007669"/>
    <property type="project" value="InterPro"/>
</dbReference>
<dbReference type="SUPFAM" id="SSF55931">
    <property type="entry name" value="Glutamine synthetase/guanido kinase"/>
    <property type="match status" value="1"/>
</dbReference>
<evidence type="ECO:0000256" key="1">
    <source>
        <dbReference type="ARBA" id="ARBA00022679"/>
    </source>
</evidence>
<name>A0A383A1Y1_9ZZZZ</name>
<evidence type="ECO:0000259" key="5">
    <source>
        <dbReference type="PROSITE" id="PS51510"/>
    </source>
</evidence>
<dbReference type="InterPro" id="IPR023660">
    <property type="entry name" value="Arg_Kinase"/>
</dbReference>
<feature type="non-terminal residue" evidence="6">
    <location>
        <position position="254"/>
    </location>
</feature>
<dbReference type="PANTHER" id="PTHR11547">
    <property type="entry name" value="ARGININE OR CREATINE KINASE"/>
    <property type="match status" value="1"/>
</dbReference>
<dbReference type="PROSITE" id="PS00112">
    <property type="entry name" value="PHOSPHAGEN_KINASE"/>
    <property type="match status" value="1"/>
</dbReference>
<keyword evidence="4" id="KW-0067">ATP-binding</keyword>
<proteinExistence type="predicted"/>
<evidence type="ECO:0000256" key="2">
    <source>
        <dbReference type="ARBA" id="ARBA00022741"/>
    </source>
</evidence>
<dbReference type="GO" id="GO:0004111">
    <property type="term" value="F:creatine kinase activity"/>
    <property type="evidence" value="ECO:0007669"/>
    <property type="project" value="InterPro"/>
</dbReference>
<sequence length="254" mass="28322">RKMDLSIQALVQENPYWITGEQENSRIILSSRARLARNLTALPFVQRCKKGDQIRVVNKVEAAVRASGKMSPSKYIDMRETPKLDRQFLVERRLISPGLADSTSVSGAFVAPDESASILVNEEDHLRIQALRGGLQLEAVWKEADQIDTELGHHLDFAFSDDLGYLTACPTNVGTGMRMSVLIHLPGLAVTDNIDRIIRGMTEIGFTVRGLYGEGTDAFGNLYQLSNQWTLGYTEPDVVANIDRVARQLVEYEN</sequence>
<organism evidence="6">
    <name type="scientific">marine metagenome</name>
    <dbReference type="NCBI Taxonomy" id="408172"/>
    <lineage>
        <taxon>unclassified sequences</taxon>
        <taxon>metagenomes</taxon>
        <taxon>ecological metagenomes</taxon>
    </lineage>
</organism>
<dbReference type="InterPro" id="IPR022415">
    <property type="entry name" value="ATP-guanido_PTrfase_AS"/>
</dbReference>